<dbReference type="PANTHER" id="PTHR22850">
    <property type="entry name" value="WD40 REPEAT FAMILY"/>
    <property type="match status" value="1"/>
</dbReference>
<feature type="repeat" description="WD" evidence="6">
    <location>
        <begin position="205"/>
        <end position="247"/>
    </location>
</feature>
<dbReference type="RefSeq" id="XP_014563379.1">
    <property type="nucleotide sequence ID" value="XM_014707893.1"/>
</dbReference>
<proteinExistence type="predicted"/>
<dbReference type="OrthoDB" id="427795at2759"/>
<name>A0A0B2UJX0_9MICR</name>
<feature type="domain" description="Histone-binding protein RBBP4-like N-terminal" evidence="7">
    <location>
        <begin position="13"/>
        <end position="82"/>
    </location>
</feature>
<feature type="repeat" description="WD" evidence="6">
    <location>
        <begin position="349"/>
        <end position="383"/>
    </location>
</feature>
<evidence type="ECO:0000256" key="5">
    <source>
        <dbReference type="ARBA" id="ARBA00023242"/>
    </source>
</evidence>
<dbReference type="HOGENOM" id="CLU_020445_3_1_1"/>
<keyword evidence="9" id="KW-1185">Reference proteome</keyword>
<keyword evidence="3" id="KW-0677">Repeat</keyword>
<keyword evidence="2 6" id="KW-0853">WD repeat</keyword>
<feature type="repeat" description="WD" evidence="6">
    <location>
        <begin position="248"/>
        <end position="290"/>
    </location>
</feature>
<dbReference type="InterPro" id="IPR050459">
    <property type="entry name" value="WD_repeat_RBAP46/RBAP48/MSI1"/>
</dbReference>
<dbReference type="AlphaFoldDB" id="A0A0B2UJX0"/>
<dbReference type="FunCoup" id="A0A0B2UJX0">
    <property type="interactions" value="315"/>
</dbReference>
<dbReference type="PRINTS" id="PR00320">
    <property type="entry name" value="GPROTEINBRPT"/>
</dbReference>
<evidence type="ECO:0000256" key="6">
    <source>
        <dbReference type="PROSITE-ProRule" id="PRU00221"/>
    </source>
</evidence>
<dbReference type="GeneID" id="26262112"/>
<reference evidence="8 9" key="1">
    <citation type="journal article" date="2014" name="MBio">
        <title>The Ordospora colligata genome; evolution of extreme reduction in microsporidia and host-to-parasite horizontal gene transfer.</title>
        <authorList>
            <person name="Pombert J.-F."/>
            <person name="Haag K.L."/>
            <person name="Beidas S."/>
            <person name="Ebert D."/>
            <person name="Keeling P.J."/>
        </authorList>
    </citation>
    <scope>NUCLEOTIDE SEQUENCE [LARGE SCALE GENOMIC DNA]</scope>
    <source>
        <strain evidence="8 9">OC4</strain>
    </source>
</reference>
<sequence>MDDRDLEQKIVNEEYKVWKKNVPYLYDLLFSHTLQWPSLSVQWFPDVSRDEERVRTTQRLLLSTHTSGSDEECVMIAKLDFPDEFDENIDGDEEGNGDGDMKLKVLQRIPVQAEANRVRYCPLACNVLAVRSDLPDVHVYDYTKHLSHEKTAKPDMILKGHKSGGFGISWNNIVSGELASCGEDMCVCVYDIMEESTVINPKIVLKGHGAVVNDCGFSFFDGKMLASVGDDRRLIVWDTGSGEMVHSVEAHTSDVFCVNYSPVDANVIATCSGDKSVKVWDIRKLDTAVHVLLGHSKDVLSVEWSPHCSTMLCSGSMDRRVIVWDLIRVGMDVTEEYRAQGPPELRFMHGGHTGTVCDVSWNPAEPFEIASVSEDNTLQVWQMTKDVYD</sequence>
<evidence type="ECO:0000256" key="4">
    <source>
        <dbReference type="ARBA" id="ARBA00022853"/>
    </source>
</evidence>
<dbReference type="GO" id="GO:0006325">
    <property type="term" value="P:chromatin organization"/>
    <property type="evidence" value="ECO:0007669"/>
    <property type="project" value="UniProtKB-KW"/>
</dbReference>
<accession>A0A0B2UJX0</accession>
<feature type="repeat" description="WD" evidence="6">
    <location>
        <begin position="292"/>
        <end position="326"/>
    </location>
</feature>
<dbReference type="EMBL" id="JOKQ01000008">
    <property type="protein sequence ID" value="KHN69337.1"/>
    <property type="molecule type" value="Genomic_DNA"/>
</dbReference>
<dbReference type="InterPro" id="IPR020472">
    <property type="entry name" value="WD40_PAC1"/>
</dbReference>
<dbReference type="InParanoid" id="A0A0B2UJX0"/>
<dbReference type="InterPro" id="IPR015943">
    <property type="entry name" value="WD40/YVTN_repeat-like_dom_sf"/>
</dbReference>
<evidence type="ECO:0000313" key="8">
    <source>
        <dbReference type="EMBL" id="KHN69337.1"/>
    </source>
</evidence>
<dbReference type="SUPFAM" id="SSF50978">
    <property type="entry name" value="WD40 repeat-like"/>
    <property type="match status" value="1"/>
</dbReference>
<dbReference type="PROSITE" id="PS50082">
    <property type="entry name" value="WD_REPEATS_2"/>
    <property type="match status" value="4"/>
</dbReference>
<evidence type="ECO:0000256" key="3">
    <source>
        <dbReference type="ARBA" id="ARBA00022737"/>
    </source>
</evidence>
<dbReference type="InterPro" id="IPR001680">
    <property type="entry name" value="WD40_rpt"/>
</dbReference>
<gene>
    <name evidence="8" type="ORF">M896_080720</name>
</gene>
<dbReference type="InterPro" id="IPR022052">
    <property type="entry name" value="Histone-bd_RBBP4-like_N"/>
</dbReference>
<dbReference type="InterPro" id="IPR019775">
    <property type="entry name" value="WD40_repeat_CS"/>
</dbReference>
<dbReference type="PROSITE" id="PS50294">
    <property type="entry name" value="WD_REPEATS_REGION"/>
    <property type="match status" value="3"/>
</dbReference>
<dbReference type="PROSITE" id="PS00678">
    <property type="entry name" value="WD_REPEATS_1"/>
    <property type="match status" value="3"/>
</dbReference>
<evidence type="ECO:0000259" key="7">
    <source>
        <dbReference type="Pfam" id="PF12265"/>
    </source>
</evidence>
<protein>
    <recommendedName>
        <fullName evidence="7">Histone-binding protein RBBP4-like N-terminal domain-containing protein</fullName>
    </recommendedName>
</protein>
<dbReference type="Pfam" id="PF12265">
    <property type="entry name" value="CAF1C_H4-bd"/>
    <property type="match status" value="1"/>
</dbReference>
<dbReference type="Gene3D" id="2.130.10.10">
    <property type="entry name" value="YVTN repeat-like/Quinoprotein amine dehydrogenase"/>
    <property type="match status" value="1"/>
</dbReference>
<evidence type="ECO:0000256" key="2">
    <source>
        <dbReference type="ARBA" id="ARBA00022574"/>
    </source>
</evidence>
<keyword evidence="4" id="KW-0156">Chromatin regulator</keyword>
<organism evidence="8 9">
    <name type="scientific">Ordospora colligata OC4</name>
    <dbReference type="NCBI Taxonomy" id="1354746"/>
    <lineage>
        <taxon>Eukaryota</taxon>
        <taxon>Fungi</taxon>
        <taxon>Fungi incertae sedis</taxon>
        <taxon>Microsporidia</taxon>
        <taxon>Ordosporidae</taxon>
        <taxon>Ordospora</taxon>
    </lineage>
</organism>
<keyword evidence="5" id="KW-0539">Nucleus</keyword>
<evidence type="ECO:0000313" key="9">
    <source>
        <dbReference type="Proteomes" id="UP000031056"/>
    </source>
</evidence>
<evidence type="ECO:0000256" key="1">
    <source>
        <dbReference type="ARBA" id="ARBA00004123"/>
    </source>
</evidence>
<dbReference type="Pfam" id="PF00400">
    <property type="entry name" value="WD40"/>
    <property type="match status" value="4"/>
</dbReference>
<dbReference type="Proteomes" id="UP000031056">
    <property type="component" value="Unassembled WGS sequence"/>
</dbReference>
<dbReference type="STRING" id="1354746.A0A0B2UJX0"/>
<dbReference type="InterPro" id="IPR036322">
    <property type="entry name" value="WD40_repeat_dom_sf"/>
</dbReference>
<dbReference type="GO" id="GO:0005634">
    <property type="term" value="C:nucleus"/>
    <property type="evidence" value="ECO:0007669"/>
    <property type="project" value="UniProtKB-SubCell"/>
</dbReference>
<dbReference type="SMART" id="SM00320">
    <property type="entry name" value="WD40"/>
    <property type="match status" value="5"/>
</dbReference>
<comment type="caution">
    <text evidence="8">The sequence shown here is derived from an EMBL/GenBank/DDBJ whole genome shotgun (WGS) entry which is preliminary data.</text>
</comment>
<comment type="subcellular location">
    <subcellularLocation>
        <location evidence="1">Nucleus</location>
    </subcellularLocation>
</comment>
<dbReference type="VEuPathDB" id="MicrosporidiaDB:M896_080720"/>